<protein>
    <submittedName>
        <fullName evidence="1">Uncharacterized protein</fullName>
    </submittedName>
</protein>
<comment type="caution">
    <text evidence="1">The sequence shown here is derived from an EMBL/GenBank/DDBJ whole genome shotgun (WGS) entry which is preliminary data.</text>
</comment>
<keyword evidence="2" id="KW-1185">Reference proteome</keyword>
<gene>
    <name evidence="1" type="ORF">RDI58_015459</name>
</gene>
<proteinExistence type="predicted"/>
<sequence length="12" mass="1512">MMLDYLANHKLY</sequence>
<evidence type="ECO:0000313" key="1">
    <source>
        <dbReference type="EMBL" id="KAK6786934.1"/>
    </source>
</evidence>
<organism evidence="1 2">
    <name type="scientific">Solanum bulbocastanum</name>
    <name type="common">Wild potato</name>
    <dbReference type="NCBI Taxonomy" id="147425"/>
    <lineage>
        <taxon>Eukaryota</taxon>
        <taxon>Viridiplantae</taxon>
        <taxon>Streptophyta</taxon>
        <taxon>Embryophyta</taxon>
        <taxon>Tracheophyta</taxon>
        <taxon>Spermatophyta</taxon>
        <taxon>Magnoliopsida</taxon>
        <taxon>eudicotyledons</taxon>
        <taxon>Gunneridae</taxon>
        <taxon>Pentapetalae</taxon>
        <taxon>asterids</taxon>
        <taxon>lamiids</taxon>
        <taxon>Solanales</taxon>
        <taxon>Solanaceae</taxon>
        <taxon>Solanoideae</taxon>
        <taxon>Solaneae</taxon>
        <taxon>Solanum</taxon>
    </lineage>
</organism>
<dbReference type="Proteomes" id="UP001371456">
    <property type="component" value="Unassembled WGS sequence"/>
</dbReference>
<name>A0AAN8THT2_SOLBU</name>
<evidence type="ECO:0000313" key="2">
    <source>
        <dbReference type="Proteomes" id="UP001371456"/>
    </source>
</evidence>
<reference evidence="1 2" key="1">
    <citation type="submission" date="2024-02" db="EMBL/GenBank/DDBJ databases">
        <title>de novo genome assembly of Solanum bulbocastanum strain 11H21.</title>
        <authorList>
            <person name="Hosaka A.J."/>
        </authorList>
    </citation>
    <scope>NUCLEOTIDE SEQUENCE [LARGE SCALE GENOMIC DNA]</scope>
    <source>
        <tissue evidence="1">Young leaves</tissue>
    </source>
</reference>
<accession>A0AAN8THT2</accession>
<dbReference type="EMBL" id="JBANQN010000006">
    <property type="protein sequence ID" value="KAK6786934.1"/>
    <property type="molecule type" value="Genomic_DNA"/>
</dbReference>